<dbReference type="SUPFAM" id="SSF160246">
    <property type="entry name" value="EspE N-terminal domain-like"/>
    <property type="match status" value="1"/>
</dbReference>
<dbReference type="OrthoDB" id="9804785at2"/>
<feature type="domain" description="Bacterial type II secretion system protein E" evidence="6">
    <location>
        <begin position="390"/>
        <end position="404"/>
    </location>
</feature>
<dbReference type="SUPFAM" id="SSF52540">
    <property type="entry name" value="P-loop containing nucleoside triphosphate hydrolases"/>
    <property type="match status" value="1"/>
</dbReference>
<dbReference type="Gene3D" id="3.30.300.160">
    <property type="entry name" value="Type II secretion system, protein E, N-terminal domain"/>
    <property type="match status" value="1"/>
</dbReference>
<dbReference type="Pfam" id="PF00437">
    <property type="entry name" value="T2SSE"/>
    <property type="match status" value="1"/>
</dbReference>
<evidence type="ECO:0000256" key="2">
    <source>
        <dbReference type="ARBA" id="ARBA00006611"/>
    </source>
</evidence>
<proteinExistence type="inferred from homology"/>
<dbReference type="GO" id="GO:0005524">
    <property type="term" value="F:ATP binding"/>
    <property type="evidence" value="ECO:0007669"/>
    <property type="project" value="UniProtKB-KW"/>
</dbReference>
<dbReference type="InterPro" id="IPR007831">
    <property type="entry name" value="T2SS_GspE_N"/>
</dbReference>
<keyword evidence="8" id="KW-1185">Reference proteome</keyword>
<keyword evidence="4" id="KW-0547">Nucleotide-binding</keyword>
<dbReference type="InterPro" id="IPR027417">
    <property type="entry name" value="P-loop_NTPase"/>
</dbReference>
<dbReference type="GO" id="GO:0016887">
    <property type="term" value="F:ATP hydrolysis activity"/>
    <property type="evidence" value="ECO:0007669"/>
    <property type="project" value="InterPro"/>
</dbReference>
<dbReference type="FunFam" id="3.30.450.90:FF:000001">
    <property type="entry name" value="Type II secretion system ATPase GspE"/>
    <property type="match status" value="1"/>
</dbReference>
<dbReference type="FunFam" id="3.40.50.300:FF:000398">
    <property type="entry name" value="Type IV pilus assembly ATPase PilB"/>
    <property type="match status" value="1"/>
</dbReference>
<evidence type="ECO:0000313" key="8">
    <source>
        <dbReference type="Proteomes" id="UP000243073"/>
    </source>
</evidence>
<dbReference type="Gene3D" id="3.40.50.300">
    <property type="entry name" value="P-loop containing nucleotide triphosphate hydrolases"/>
    <property type="match status" value="1"/>
</dbReference>
<keyword evidence="5" id="KW-0067">ATP-binding</keyword>
<dbReference type="Pfam" id="PF05157">
    <property type="entry name" value="MshEN"/>
    <property type="match status" value="1"/>
</dbReference>
<name>A0A1J4QG20_9GAMM</name>
<evidence type="ECO:0000259" key="6">
    <source>
        <dbReference type="PROSITE" id="PS00662"/>
    </source>
</evidence>
<accession>A0A1J4QG20</accession>
<comment type="similarity">
    <text evidence="2">Belongs to the GSP E family.</text>
</comment>
<comment type="caution">
    <text evidence="7">The sequence shown here is derived from an EMBL/GenBank/DDBJ whole genome shotgun (WGS) entry which is preliminary data.</text>
</comment>
<dbReference type="GO" id="GO:0009297">
    <property type="term" value="P:pilus assembly"/>
    <property type="evidence" value="ECO:0007669"/>
    <property type="project" value="InterPro"/>
</dbReference>
<dbReference type="CDD" id="cd01129">
    <property type="entry name" value="PulE-GspE-like"/>
    <property type="match status" value="1"/>
</dbReference>
<dbReference type="InterPro" id="IPR013374">
    <property type="entry name" value="ATPase_typ4_pilus-assembl_PilB"/>
</dbReference>
<dbReference type="PROSITE" id="PS00662">
    <property type="entry name" value="T2SP_E"/>
    <property type="match status" value="1"/>
</dbReference>
<dbReference type="PANTHER" id="PTHR30258:SF1">
    <property type="entry name" value="PROTEIN TRANSPORT PROTEIN HOFB HOMOLOG"/>
    <property type="match status" value="1"/>
</dbReference>
<evidence type="ECO:0000256" key="1">
    <source>
        <dbReference type="ARBA" id="ARBA00004496"/>
    </source>
</evidence>
<dbReference type="Gene3D" id="3.30.450.90">
    <property type="match status" value="1"/>
</dbReference>
<keyword evidence="3" id="KW-0963">Cytoplasm</keyword>
<protein>
    <submittedName>
        <fullName evidence="7">Type IV-A pilus assembly ATPase PilB</fullName>
    </submittedName>
</protein>
<dbReference type="GO" id="GO:0005886">
    <property type="term" value="C:plasma membrane"/>
    <property type="evidence" value="ECO:0007669"/>
    <property type="project" value="TreeGrafter"/>
</dbReference>
<dbReference type="InterPro" id="IPR037257">
    <property type="entry name" value="T2SS_E_N_sf"/>
</dbReference>
<dbReference type="Proteomes" id="UP000243073">
    <property type="component" value="Unassembled WGS sequence"/>
</dbReference>
<reference evidence="7 8" key="1">
    <citation type="submission" date="2016-07" db="EMBL/GenBank/DDBJ databases">
        <title>Draft Genome Sequence of Oceanisphaera psychrotolerans, isolated from coastal sediment samples.</title>
        <authorList>
            <person name="Zhuo S."/>
            <person name="Ruan Z."/>
        </authorList>
    </citation>
    <scope>NUCLEOTIDE SEQUENCE [LARGE SCALE GENOMIC DNA]</scope>
    <source>
        <strain evidence="7 8">LAM-WHM-ZC</strain>
    </source>
</reference>
<organism evidence="7 8">
    <name type="scientific">Oceanisphaera psychrotolerans</name>
    <dbReference type="NCBI Taxonomy" id="1414654"/>
    <lineage>
        <taxon>Bacteria</taxon>
        <taxon>Pseudomonadati</taxon>
        <taxon>Pseudomonadota</taxon>
        <taxon>Gammaproteobacteria</taxon>
        <taxon>Aeromonadales</taxon>
        <taxon>Aeromonadaceae</taxon>
        <taxon>Oceanisphaera</taxon>
    </lineage>
</organism>
<dbReference type="EMBL" id="MDKE01000011">
    <property type="protein sequence ID" value="OIN12399.1"/>
    <property type="molecule type" value="Genomic_DNA"/>
</dbReference>
<dbReference type="STRING" id="1414654.BFR47_01580"/>
<dbReference type="RefSeq" id="WP_071472174.1">
    <property type="nucleotide sequence ID" value="NZ_MDKE01000011.1"/>
</dbReference>
<evidence type="ECO:0000256" key="5">
    <source>
        <dbReference type="ARBA" id="ARBA00022840"/>
    </source>
</evidence>
<evidence type="ECO:0000256" key="3">
    <source>
        <dbReference type="ARBA" id="ARBA00022490"/>
    </source>
</evidence>
<dbReference type="NCBIfam" id="TIGR02538">
    <property type="entry name" value="type_IV_pilB"/>
    <property type="match status" value="1"/>
</dbReference>
<dbReference type="PANTHER" id="PTHR30258">
    <property type="entry name" value="TYPE II SECRETION SYSTEM PROTEIN GSPE-RELATED"/>
    <property type="match status" value="1"/>
</dbReference>
<dbReference type="GO" id="GO:0005737">
    <property type="term" value="C:cytoplasm"/>
    <property type="evidence" value="ECO:0007669"/>
    <property type="project" value="UniProtKB-SubCell"/>
</dbReference>
<sequence>MTMPIDSSRSGLARSLAASSLVTAEDLDLAQAKARQERKPLSTVLVEQHFLSSEQLAHFCEREYGLPLTDLDDIDLEQLPPQYLSMDLIERHHVVPIILQGKVLYLAMSDPTDVSALEDFGFRFNLITDARLVEEDKLQQLLARLQQGGGGALDLEHIEDTDIAELELGEDPAERHNDDLGNIDEDAPIVRYINKIMLDAVRREASDLHFEPYERFYRIRFRIDGMLHEVASPPVHLSTRFAARLKVMARLDIAERRLPQDGRIKLKLTRSKSVDMRVNSLPTQWGEKIVIRILDSSAAKLDIDQLGYDEQQKQLYLGALKKPQGMILVTGPTGSGKTVSLYTGLSILNTVSANISTAEDPVEITLPGINQVQINPKSGLSFAHALRAFLRQDPDIIMVGEIRDLETAEIAVKAAQTGHLVLSTLHTNSAAETLTRLSNMGLPAYNIASSVTLIMAQRLARKLCSHCKTEEHVPEEQLLELGFSPSQLNPAPRLYKAAGCKLCTEGYKGRIGIYEVLPMNDTLANLIMDGANSLSLARAAEESGMISLRQAALEKARLGIISLAEVNRITL</sequence>
<comment type="subcellular location">
    <subcellularLocation>
        <location evidence="1">Cytoplasm</location>
    </subcellularLocation>
</comment>
<evidence type="ECO:0000256" key="4">
    <source>
        <dbReference type="ARBA" id="ARBA00022741"/>
    </source>
</evidence>
<evidence type="ECO:0000313" key="7">
    <source>
        <dbReference type="EMBL" id="OIN12399.1"/>
    </source>
</evidence>
<dbReference type="InterPro" id="IPR001482">
    <property type="entry name" value="T2SS/T4SS_dom"/>
</dbReference>
<dbReference type="AlphaFoldDB" id="A0A1J4QG20"/>
<gene>
    <name evidence="7" type="ORF">BFR47_01580</name>
</gene>